<dbReference type="CDD" id="cd01335">
    <property type="entry name" value="Radical_SAM"/>
    <property type="match status" value="1"/>
</dbReference>
<comment type="similarity">
    <text evidence="1">Belongs to the anaerobic coproporphyrinogen-III oxidase family. HemW subfamily.</text>
</comment>
<dbReference type="InterPro" id="IPR006638">
    <property type="entry name" value="Elp3/MiaA/NifB-like_rSAM"/>
</dbReference>
<keyword evidence="3" id="KW-0496">Mitochondrion</keyword>
<keyword evidence="3" id="KW-0809">Transit peptide</keyword>
<dbReference type="AlphaFoldDB" id="A0A851AN87"/>
<keyword evidence="3" id="KW-0408">Iron</keyword>
<dbReference type="Proteomes" id="UP000619137">
    <property type="component" value="Unassembled WGS sequence"/>
</dbReference>
<reference evidence="5" key="1">
    <citation type="submission" date="2019-10" db="EMBL/GenBank/DDBJ databases">
        <title>Bird 10,000 Genomes (B10K) Project - Family phase.</title>
        <authorList>
            <person name="Zhang G."/>
        </authorList>
    </citation>
    <scope>NUCLEOTIDE SEQUENCE</scope>
    <source>
        <strain evidence="5">B10K-DU-002-49</strain>
        <tissue evidence="5">Muscle</tissue>
    </source>
</reference>
<feature type="non-terminal residue" evidence="5">
    <location>
        <position position="387"/>
    </location>
</feature>
<dbReference type="InterPro" id="IPR034505">
    <property type="entry name" value="Coproporphyrinogen-III_oxidase"/>
</dbReference>
<dbReference type="GO" id="GO:0004109">
    <property type="term" value="F:coproporphyrinogen oxidase activity"/>
    <property type="evidence" value="ECO:0007669"/>
    <property type="project" value="InterPro"/>
</dbReference>
<protein>
    <recommendedName>
        <fullName evidence="3">Radical S-adenosyl methionine domain-containing protein</fullName>
    </recommendedName>
</protein>
<name>A0A851AN87_SULDA</name>
<keyword evidence="3" id="KW-0004">4Fe-4S</keyword>
<keyword evidence="3" id="KW-0411">Iron-sulfur</keyword>
<evidence type="ECO:0000256" key="1">
    <source>
        <dbReference type="ARBA" id="ARBA00006100"/>
    </source>
</evidence>
<dbReference type="GO" id="GO:0051539">
    <property type="term" value="F:4 iron, 4 sulfur cluster binding"/>
    <property type="evidence" value="ECO:0007669"/>
    <property type="project" value="UniProtKB-UniRule"/>
</dbReference>
<dbReference type="InterPro" id="IPR023404">
    <property type="entry name" value="rSAM_horseshoe"/>
</dbReference>
<evidence type="ECO:0000259" key="4">
    <source>
        <dbReference type="PROSITE" id="PS51918"/>
    </source>
</evidence>
<organism evidence="5 6">
    <name type="scientific">Sula dactylatra</name>
    <name type="common">Masked booby</name>
    <dbReference type="NCBI Taxonomy" id="56068"/>
    <lineage>
        <taxon>Eukaryota</taxon>
        <taxon>Metazoa</taxon>
        <taxon>Chordata</taxon>
        <taxon>Craniata</taxon>
        <taxon>Vertebrata</taxon>
        <taxon>Euteleostomi</taxon>
        <taxon>Archelosauria</taxon>
        <taxon>Archosauria</taxon>
        <taxon>Dinosauria</taxon>
        <taxon>Saurischia</taxon>
        <taxon>Theropoda</taxon>
        <taxon>Coelurosauria</taxon>
        <taxon>Aves</taxon>
        <taxon>Neognathae</taxon>
        <taxon>Neoaves</taxon>
        <taxon>Aequornithes</taxon>
        <taxon>Suliformes</taxon>
        <taxon>Sulidae</taxon>
        <taxon>Sula</taxon>
    </lineage>
</organism>
<dbReference type="GO" id="GO:0006779">
    <property type="term" value="P:porphyrin-containing compound biosynthetic process"/>
    <property type="evidence" value="ECO:0007669"/>
    <property type="project" value="InterPro"/>
</dbReference>
<keyword evidence="3" id="KW-0143">Chaperone</keyword>
<dbReference type="EMBL" id="WEKW01032483">
    <property type="protein sequence ID" value="NWI34601.1"/>
    <property type="molecule type" value="Genomic_DNA"/>
</dbReference>
<keyword evidence="3" id="KW-0479">Metal-binding</keyword>
<dbReference type="SFLD" id="SFLDS00029">
    <property type="entry name" value="Radical_SAM"/>
    <property type="match status" value="1"/>
</dbReference>
<evidence type="ECO:0000256" key="2">
    <source>
        <dbReference type="ARBA" id="ARBA00045130"/>
    </source>
</evidence>
<dbReference type="GO" id="GO:0046872">
    <property type="term" value="F:metal ion binding"/>
    <property type="evidence" value="ECO:0007669"/>
    <property type="project" value="UniProtKB-UniRule"/>
</dbReference>
<dbReference type="Pfam" id="PF06969">
    <property type="entry name" value="HemN_C"/>
    <property type="match status" value="1"/>
</dbReference>
<dbReference type="PANTHER" id="PTHR13932:SF5">
    <property type="entry name" value="RADICAL S-ADENOSYL METHIONINE DOMAIN-CONTAINING PROTEIN 1, MITOCHONDRIAL"/>
    <property type="match status" value="1"/>
</dbReference>
<dbReference type="InterPro" id="IPR007197">
    <property type="entry name" value="rSAM"/>
</dbReference>
<dbReference type="SMART" id="SM00729">
    <property type="entry name" value="Elp3"/>
    <property type="match status" value="1"/>
</dbReference>
<keyword evidence="6" id="KW-1185">Reference proteome</keyword>
<dbReference type="InterPro" id="IPR004559">
    <property type="entry name" value="HemW-like"/>
</dbReference>
<comment type="function">
    <text evidence="2 3">May be a heme chaperone, appears to bind heme. Homologous bacterial proteins do not have oxygen-independent coproporphyrinogen-III oxidase activity. Binds 1 [4Fe-4S] cluster. The cluster is coordinated with 3 cysteines and an exchangeable S-adenosyl-L-methionine.</text>
</comment>
<keyword evidence="3" id="KW-0949">S-adenosyl-L-methionine</keyword>
<dbReference type="InterPro" id="IPR058240">
    <property type="entry name" value="rSAM_sf"/>
</dbReference>
<dbReference type="Gene3D" id="3.80.30.20">
    <property type="entry name" value="tm_1862 like domain"/>
    <property type="match status" value="1"/>
</dbReference>
<feature type="non-terminal residue" evidence="5">
    <location>
        <position position="1"/>
    </location>
</feature>
<comment type="subcellular location">
    <subcellularLocation>
        <location evidence="3">Mitochondrion</location>
    </subcellularLocation>
</comment>
<accession>A0A851AN87</accession>
<dbReference type="SFLD" id="SFLDG01065">
    <property type="entry name" value="anaerobic_coproporphyrinogen-I"/>
    <property type="match status" value="1"/>
</dbReference>
<dbReference type="SFLD" id="SFLDF00562">
    <property type="entry name" value="HemN-like__clustered_with_heat"/>
    <property type="match status" value="1"/>
</dbReference>
<proteinExistence type="inferred from homology"/>
<dbReference type="SUPFAM" id="SSF102114">
    <property type="entry name" value="Radical SAM enzymes"/>
    <property type="match status" value="1"/>
</dbReference>
<dbReference type="InterPro" id="IPR010723">
    <property type="entry name" value="HemN_C"/>
</dbReference>
<gene>
    <name evidence="5" type="primary">Rsad1</name>
    <name evidence="5" type="ORF">SULDAC_R00484</name>
</gene>
<dbReference type="NCBIfam" id="TIGR00539">
    <property type="entry name" value="hemN_rel"/>
    <property type="match status" value="1"/>
</dbReference>
<dbReference type="SFLD" id="SFLDF00288">
    <property type="entry name" value="HemN-like__clustered_with_nucl"/>
    <property type="match status" value="1"/>
</dbReference>
<keyword evidence="3" id="KW-0349">Heme</keyword>
<dbReference type="GO" id="GO:0005739">
    <property type="term" value="C:mitochondrion"/>
    <property type="evidence" value="ECO:0007669"/>
    <property type="project" value="UniProtKB-SubCell"/>
</dbReference>
<sequence>YLQWPYCRKRCSYCNFNKYVVPAVDEAAVRACLVREARTLLRLSQVRSVTSVFFGGGTPSLASPHTIAAVLEAIAGVAHLPTGTEVTLEANPSSAGTPRLASFRAAGVNRLSVGVQSLDDAELRLLGREHTAAEARAAVEVARELFPGRTSIDLIFGLPGQSRGAWARRLEVALGLCDDHVSLYQLTLERGTALAAQVLGGTLPTPPQDLLADMYQTACAVLVAAGFRHYEVSNFARKGALSTHNLSYWRAEQYIGVGPGAHGRFVPWGEGGRSREARVQTLEPDAWMREVQSQGHGTRRRVVLSPLEQLEELLVLGLRTDEGITRERWRRFSPQLSLEAVFGASGEAKVLQQQGWLVLDGGGLRCTAEGLALLDSLLPDLLCQLQR</sequence>
<dbReference type="Pfam" id="PF04055">
    <property type="entry name" value="Radical_SAM"/>
    <property type="match status" value="1"/>
</dbReference>
<evidence type="ECO:0000256" key="3">
    <source>
        <dbReference type="RuleBase" id="RU364116"/>
    </source>
</evidence>
<dbReference type="PANTHER" id="PTHR13932">
    <property type="entry name" value="COPROPORPHYRINIGEN III OXIDASE"/>
    <property type="match status" value="1"/>
</dbReference>
<evidence type="ECO:0000313" key="6">
    <source>
        <dbReference type="Proteomes" id="UP000619137"/>
    </source>
</evidence>
<comment type="caution">
    <text evidence="5">The sequence shown here is derived from an EMBL/GenBank/DDBJ whole genome shotgun (WGS) entry which is preliminary data.</text>
</comment>
<evidence type="ECO:0000313" key="5">
    <source>
        <dbReference type="EMBL" id="NWI34601.1"/>
    </source>
</evidence>
<feature type="domain" description="Radical SAM core" evidence="4">
    <location>
        <begin position="1"/>
        <end position="228"/>
    </location>
</feature>
<dbReference type="PROSITE" id="PS51918">
    <property type="entry name" value="RADICAL_SAM"/>
    <property type="match status" value="1"/>
</dbReference>